<reference evidence="1" key="2">
    <citation type="submission" date="2023-05" db="EMBL/GenBank/DDBJ databases">
        <authorList>
            <person name="Fouks B."/>
        </authorList>
    </citation>
    <scope>NUCLEOTIDE SEQUENCE</scope>
    <source>
        <strain evidence="1">Stay&amp;Tobe</strain>
        <tissue evidence="1">Testes</tissue>
    </source>
</reference>
<dbReference type="Proteomes" id="UP001233999">
    <property type="component" value="Unassembled WGS sequence"/>
</dbReference>
<keyword evidence="2" id="KW-1185">Reference proteome</keyword>
<accession>A0AAD8AKR1</accession>
<organism evidence="1 2">
    <name type="scientific">Diploptera punctata</name>
    <name type="common">Pacific beetle cockroach</name>
    <dbReference type="NCBI Taxonomy" id="6984"/>
    <lineage>
        <taxon>Eukaryota</taxon>
        <taxon>Metazoa</taxon>
        <taxon>Ecdysozoa</taxon>
        <taxon>Arthropoda</taxon>
        <taxon>Hexapoda</taxon>
        <taxon>Insecta</taxon>
        <taxon>Pterygota</taxon>
        <taxon>Neoptera</taxon>
        <taxon>Polyneoptera</taxon>
        <taxon>Dictyoptera</taxon>
        <taxon>Blattodea</taxon>
        <taxon>Blaberoidea</taxon>
        <taxon>Blaberidae</taxon>
        <taxon>Diplopterinae</taxon>
        <taxon>Diploptera</taxon>
    </lineage>
</organism>
<name>A0AAD8AKR1_DIPPU</name>
<reference evidence="1" key="1">
    <citation type="journal article" date="2023" name="IScience">
        <title>Live-bearing cockroach genome reveals convergent evolutionary mechanisms linked to viviparity in insects and beyond.</title>
        <authorList>
            <person name="Fouks B."/>
            <person name="Harrison M.C."/>
            <person name="Mikhailova A.A."/>
            <person name="Marchal E."/>
            <person name="English S."/>
            <person name="Carruthers M."/>
            <person name="Jennings E.C."/>
            <person name="Chiamaka E.L."/>
            <person name="Frigard R.A."/>
            <person name="Pippel M."/>
            <person name="Attardo G.M."/>
            <person name="Benoit J.B."/>
            <person name="Bornberg-Bauer E."/>
            <person name="Tobe S.S."/>
        </authorList>
    </citation>
    <scope>NUCLEOTIDE SEQUENCE</scope>
    <source>
        <strain evidence="1">Stay&amp;Tobe</strain>
    </source>
</reference>
<proteinExistence type="predicted"/>
<evidence type="ECO:0000313" key="2">
    <source>
        <dbReference type="Proteomes" id="UP001233999"/>
    </source>
</evidence>
<dbReference type="AlphaFoldDB" id="A0AAD8AKR1"/>
<comment type="caution">
    <text evidence="1">The sequence shown here is derived from an EMBL/GenBank/DDBJ whole genome shotgun (WGS) entry which is preliminary data.</text>
</comment>
<evidence type="ECO:0000313" key="1">
    <source>
        <dbReference type="EMBL" id="KAJ9600451.1"/>
    </source>
</evidence>
<dbReference type="EMBL" id="JASPKZ010000419">
    <property type="protein sequence ID" value="KAJ9600451.1"/>
    <property type="molecule type" value="Genomic_DNA"/>
</dbReference>
<sequence length="61" mass="7115">INKLIVFAGGRYFCHVKIIQIVKELCEIWKQRSDELKSRRCHTIVKKSLDNDEGIKSGTRI</sequence>
<gene>
    <name evidence="1" type="ORF">L9F63_009221</name>
</gene>
<feature type="non-terminal residue" evidence="1">
    <location>
        <position position="1"/>
    </location>
</feature>
<protein>
    <submittedName>
        <fullName evidence="1">Uncharacterized protein</fullName>
    </submittedName>
</protein>